<evidence type="ECO:0000256" key="1">
    <source>
        <dbReference type="SAM" id="Coils"/>
    </source>
</evidence>
<gene>
    <name evidence="2" type="ORF">LSINAPIS_LOCUS2757</name>
</gene>
<protein>
    <submittedName>
        <fullName evidence="2">Uncharacterized protein</fullName>
    </submittedName>
</protein>
<dbReference type="Proteomes" id="UP000324832">
    <property type="component" value="Unassembled WGS sequence"/>
</dbReference>
<dbReference type="AlphaFoldDB" id="A0A5E4PWY7"/>
<sequence length="90" mass="10222">MESNATLKTALRDKEQYAKTLSDQNGSLQDKLTELEQMYSIALNTVEDFKIALTDASNKEDNLNTLIATLTKEKQDLLDDMKKKDEVSYC</sequence>
<keyword evidence="3" id="KW-1185">Reference proteome</keyword>
<reference evidence="2 3" key="1">
    <citation type="submission" date="2017-07" db="EMBL/GenBank/DDBJ databases">
        <authorList>
            <person name="Talla V."/>
            <person name="Backstrom N."/>
        </authorList>
    </citation>
    <scope>NUCLEOTIDE SEQUENCE [LARGE SCALE GENOMIC DNA]</scope>
</reference>
<evidence type="ECO:0000313" key="2">
    <source>
        <dbReference type="EMBL" id="VVC89694.1"/>
    </source>
</evidence>
<proteinExistence type="predicted"/>
<name>A0A5E4PWY7_9NEOP</name>
<evidence type="ECO:0000313" key="3">
    <source>
        <dbReference type="Proteomes" id="UP000324832"/>
    </source>
</evidence>
<feature type="coiled-coil region" evidence="1">
    <location>
        <begin position="18"/>
        <end position="87"/>
    </location>
</feature>
<organism evidence="2 3">
    <name type="scientific">Leptidea sinapis</name>
    <dbReference type="NCBI Taxonomy" id="189913"/>
    <lineage>
        <taxon>Eukaryota</taxon>
        <taxon>Metazoa</taxon>
        <taxon>Ecdysozoa</taxon>
        <taxon>Arthropoda</taxon>
        <taxon>Hexapoda</taxon>
        <taxon>Insecta</taxon>
        <taxon>Pterygota</taxon>
        <taxon>Neoptera</taxon>
        <taxon>Endopterygota</taxon>
        <taxon>Lepidoptera</taxon>
        <taxon>Glossata</taxon>
        <taxon>Ditrysia</taxon>
        <taxon>Papilionoidea</taxon>
        <taxon>Pieridae</taxon>
        <taxon>Dismorphiinae</taxon>
        <taxon>Leptidea</taxon>
    </lineage>
</organism>
<keyword evidence="1" id="KW-0175">Coiled coil</keyword>
<accession>A0A5E4PWY7</accession>
<dbReference type="EMBL" id="FZQP02000604">
    <property type="protein sequence ID" value="VVC89694.1"/>
    <property type="molecule type" value="Genomic_DNA"/>
</dbReference>